<dbReference type="EMBL" id="BKAB01000001">
    <property type="protein sequence ID" value="GEP22609.1"/>
    <property type="molecule type" value="Genomic_DNA"/>
</dbReference>
<proteinExistence type="predicted"/>
<evidence type="ECO:0000313" key="1">
    <source>
        <dbReference type="EMBL" id="GEP22609.1"/>
    </source>
</evidence>
<protein>
    <recommendedName>
        <fullName evidence="3">Secreted protein</fullName>
    </recommendedName>
</protein>
<name>A0ABQ0XDW6_9LACO</name>
<organism evidence="1 2">
    <name type="scientific">Lentilactobacillus diolivorans</name>
    <dbReference type="NCBI Taxonomy" id="179838"/>
    <lineage>
        <taxon>Bacteria</taxon>
        <taxon>Bacillati</taxon>
        <taxon>Bacillota</taxon>
        <taxon>Bacilli</taxon>
        <taxon>Lactobacillales</taxon>
        <taxon>Lactobacillaceae</taxon>
        <taxon>Lentilactobacillus</taxon>
    </lineage>
</organism>
<evidence type="ECO:0008006" key="3">
    <source>
        <dbReference type="Google" id="ProtNLM"/>
    </source>
</evidence>
<keyword evidence="2" id="KW-1185">Reference proteome</keyword>
<evidence type="ECO:0000313" key="2">
    <source>
        <dbReference type="Proteomes" id="UP000321409"/>
    </source>
</evidence>
<gene>
    <name evidence="1" type="ORF">LDI01_02020</name>
</gene>
<accession>A0ABQ0XDW6</accession>
<sequence>MVAVIFATIIVSCIIFQCRSFQEQMSTIQEIRLINQEKLKNTVKTKRSIKLKGVDTTAQNTTLVRQLKK</sequence>
<reference evidence="1 2" key="1">
    <citation type="submission" date="2019-07" db="EMBL/GenBank/DDBJ databases">
        <title>Whole genome shotgun sequence of Lactobacillus diolivorans NBRC 107869.</title>
        <authorList>
            <person name="Hosoyama A."/>
            <person name="Uohara A."/>
            <person name="Ohji S."/>
            <person name="Ichikawa N."/>
        </authorList>
    </citation>
    <scope>NUCLEOTIDE SEQUENCE [LARGE SCALE GENOMIC DNA]</scope>
    <source>
        <strain evidence="1 2">NBRC 107869</strain>
    </source>
</reference>
<comment type="caution">
    <text evidence="1">The sequence shown here is derived from an EMBL/GenBank/DDBJ whole genome shotgun (WGS) entry which is preliminary data.</text>
</comment>
<dbReference type="Proteomes" id="UP000321409">
    <property type="component" value="Unassembled WGS sequence"/>
</dbReference>